<evidence type="ECO:0000256" key="1">
    <source>
        <dbReference type="SAM" id="MobiDB-lite"/>
    </source>
</evidence>
<feature type="compositionally biased region" description="Pro residues" evidence="1">
    <location>
        <begin position="895"/>
        <end position="909"/>
    </location>
</feature>
<dbReference type="EMBL" id="PPTA01000001">
    <property type="protein sequence ID" value="TFB07783.1"/>
    <property type="molecule type" value="Genomic_DNA"/>
</dbReference>
<name>A0ABY2HLS3_9HYPO</name>
<feature type="compositionally biased region" description="Low complexity" evidence="1">
    <location>
        <begin position="960"/>
        <end position="980"/>
    </location>
</feature>
<evidence type="ECO:0000313" key="2">
    <source>
        <dbReference type="EMBL" id="TFB07783.1"/>
    </source>
</evidence>
<keyword evidence="3" id="KW-1185">Reference proteome</keyword>
<accession>A0ABY2HLS3</accession>
<feature type="region of interest" description="Disordered" evidence="1">
    <location>
        <begin position="892"/>
        <end position="984"/>
    </location>
</feature>
<reference evidence="2 3" key="1">
    <citation type="submission" date="2018-01" db="EMBL/GenBank/DDBJ databases">
        <title>Genome characterization of the sugarcane-associated fungus Trichoderma ghanense CCMA-1212 and their application in lignocelulose bioconversion.</title>
        <authorList>
            <person name="Steindorff A.S."/>
            <person name="Mendes T.D."/>
            <person name="Vilela E.S.D."/>
            <person name="Rodrigues D.S."/>
            <person name="Formighieri E.F."/>
            <person name="Melo I.S."/>
            <person name="Favaro L.C.L."/>
        </authorList>
    </citation>
    <scope>NUCLEOTIDE SEQUENCE [LARGE SCALE GENOMIC DNA]</scope>
    <source>
        <strain evidence="2 3">CCMA-1212</strain>
    </source>
</reference>
<gene>
    <name evidence="2" type="ORF">CCMA1212_001158</name>
</gene>
<feature type="region of interest" description="Disordered" evidence="1">
    <location>
        <begin position="1055"/>
        <end position="1089"/>
    </location>
</feature>
<dbReference type="Proteomes" id="UP001642720">
    <property type="component" value="Unassembled WGS sequence"/>
</dbReference>
<evidence type="ECO:0000313" key="3">
    <source>
        <dbReference type="Proteomes" id="UP001642720"/>
    </source>
</evidence>
<dbReference type="GeneID" id="300573042"/>
<protein>
    <submittedName>
        <fullName evidence="2">Uncharacterized protein</fullName>
    </submittedName>
</protein>
<organism evidence="2 3">
    <name type="scientific">Trichoderma ghanense</name>
    <dbReference type="NCBI Taxonomy" id="65468"/>
    <lineage>
        <taxon>Eukaryota</taxon>
        <taxon>Fungi</taxon>
        <taxon>Dikarya</taxon>
        <taxon>Ascomycota</taxon>
        <taxon>Pezizomycotina</taxon>
        <taxon>Sordariomycetes</taxon>
        <taxon>Hypocreomycetidae</taxon>
        <taxon>Hypocreales</taxon>
        <taxon>Hypocreaceae</taxon>
        <taxon>Trichoderma</taxon>
    </lineage>
</organism>
<sequence length="1089" mass="121093">MSEGLHQAEAERTLRWKLITITELENKRMRITFPGNDESIASVLSEEANELIWETSTPGEETVNAKDWVVVKVLPRGRDLYDHSQFDKWGPKKRVITGTMSKNLHELISILPRVDPPDDDYWDDGFDEERIAAWEAADVATRGEKPEARPKPTVVAAYVGWSTYMSGPVLVKPTRKDKDGRLLAKAEVESFSWRGNSFTVQPTGSSAGRQTIPHYLMTIPANLKAIKKWTDGQDFCEVYKNGGRSLGEIRRSAFDAATALRCGMEITPVAKFDALPTSELMRLDANPDRWSETIRPDEQEGPTNPRMSELACDAAILRRELKTICGFQYKVPYIRAMRFPPQLLDTLMKFAMQFPEDLLTMDLLLLALMAWADIKMAPESAQELSVTAIEAKSKTDSEAWPVPKVSLAECLVLYPHWLRWVEVMKFAEYPHLFRYVRRVVDRDRKRSALVIKEDLLDETQVLALLQGVRSKSPALSTTARFYLLPHQMPGSCIPAMRNMSPYIPLTKAQIVLSGLPNVYSCGTPGYGRLDTPSETPRQWMCIPTQLENISFVDGATPLSSAQWNIDHLLAPHSNMPIVFAPKMAAGPIWSADMSRQGTMLEEREDTVLRGPSSKALDPDWSISDVLGPEQLGLYHRYLRAALARVIEDGGFTLTQKQVIVGLNGLPVVVGAAPLSIEDLRREPPIVFGGEDAEAGVDPQTVVQVCEEEAPGEGASHLFEDIRTTLSATDELRHYIWTRVRESLDASGPPQRTATALLALLGPPLQIEKDCWDTLNRGERDLSLKDLQDTIDSNTVVTKFCQAAGVPETVGDPLLYKGNDTLSDFLDEVKSLKSAWSRLDNCVIGNVSSRNRAIADRVSKVKERWRSALQAVRPGSLIVVMEGYVQQLRESVLSSAPPPDTSQRPTPFPQLTPNLRPTLRHAATATATTLPRVQSNHSRDSSRQISPAQSAVIDLTEGEGSLTDVVPTTLTTPPIRPRSTPGLGDLTQASLFSGTDTTYTLPRNTTEEHRRQNGLPPRAFSLLRPSASPLPLPRFNFQLQDPQSATSLHSMLNRLETSQERPRFNSPLVKQDKEDVATEEAPPETTVNKA</sequence>
<proteinExistence type="predicted"/>
<comment type="caution">
    <text evidence="2">The sequence shown here is derived from an EMBL/GenBank/DDBJ whole genome shotgun (WGS) entry which is preliminary data.</text>
</comment>
<dbReference type="RefSeq" id="XP_073563984.1">
    <property type="nucleotide sequence ID" value="XM_073698592.1"/>
</dbReference>